<accession>A0AAU9B1Q1</accession>
<dbReference type="GeneID" id="83065512"/>
<protein>
    <submittedName>
        <fullName evidence="2">Uncharacterized protein</fullName>
    </submittedName>
</protein>
<feature type="transmembrane region" description="Helical" evidence="1">
    <location>
        <begin position="21"/>
        <end position="45"/>
    </location>
</feature>
<feature type="transmembrane region" description="Helical" evidence="1">
    <location>
        <begin position="65"/>
        <end position="87"/>
    </location>
</feature>
<dbReference type="Proteomes" id="UP000218824">
    <property type="component" value="Chromosome"/>
</dbReference>
<feature type="transmembrane region" description="Helical" evidence="1">
    <location>
        <begin position="99"/>
        <end position="126"/>
    </location>
</feature>
<proteinExistence type="predicted"/>
<keyword evidence="1" id="KW-0812">Transmembrane</keyword>
<name>A0AAU9B1Q1_LYSEN</name>
<gene>
    <name evidence="2" type="ORF">LEN_3705</name>
</gene>
<dbReference type="AlphaFoldDB" id="A0AAU9B1Q1"/>
<dbReference type="KEGG" id="lem:LEN_3705"/>
<reference evidence="2 3" key="1">
    <citation type="journal article" date="2017" name="DNA Res.">
        <title>Complete genome sequence and expression profile of the commercial lytic enzyme producer Lysobacter enzymogenes M497-1.</title>
        <authorList>
            <person name="Takami H."/>
            <person name="Toyoda A."/>
            <person name="Uchiyama I."/>
            <person name="Itoh T."/>
            <person name="Takaki Y."/>
            <person name="Arai W."/>
            <person name="Nishi S."/>
            <person name="Kawai M."/>
            <person name="Shinya K."/>
            <person name="Ikeda H."/>
        </authorList>
    </citation>
    <scope>NUCLEOTIDE SEQUENCE [LARGE SCALE GENOMIC DNA]</scope>
    <source>
        <strain evidence="2 3">M497-1</strain>
    </source>
</reference>
<dbReference type="RefSeq" id="WP_096379565.1">
    <property type="nucleotide sequence ID" value="NZ_AP014940.1"/>
</dbReference>
<keyword evidence="1" id="KW-1133">Transmembrane helix</keyword>
<sequence length="136" mass="14196">MSNPAPAFSAEDESHLKLLSIFYYVLAALGVLALLMVAGLGALVFGMVGRDGHGSAAFSGGDITVLVVILLLSAALSLAGAVLQFLTAQRLRQRRGRGLCQFTAAITCLSFPLGTLLGVFTFIVLARPQVRAAFAD</sequence>
<evidence type="ECO:0000256" key="1">
    <source>
        <dbReference type="SAM" id="Phobius"/>
    </source>
</evidence>
<keyword evidence="1" id="KW-0472">Membrane</keyword>
<evidence type="ECO:0000313" key="3">
    <source>
        <dbReference type="Proteomes" id="UP000218824"/>
    </source>
</evidence>
<organism evidence="2 3">
    <name type="scientific">Lysobacter enzymogenes</name>
    <dbReference type="NCBI Taxonomy" id="69"/>
    <lineage>
        <taxon>Bacteria</taxon>
        <taxon>Pseudomonadati</taxon>
        <taxon>Pseudomonadota</taxon>
        <taxon>Gammaproteobacteria</taxon>
        <taxon>Lysobacterales</taxon>
        <taxon>Lysobacteraceae</taxon>
        <taxon>Lysobacter</taxon>
    </lineage>
</organism>
<dbReference type="EMBL" id="AP014940">
    <property type="protein sequence ID" value="BAV99192.1"/>
    <property type="molecule type" value="Genomic_DNA"/>
</dbReference>
<evidence type="ECO:0000313" key="2">
    <source>
        <dbReference type="EMBL" id="BAV99192.1"/>
    </source>
</evidence>